<feature type="domain" description="CCHC-type" evidence="3">
    <location>
        <begin position="236"/>
        <end position="250"/>
    </location>
</feature>
<dbReference type="SMART" id="SM00343">
    <property type="entry name" value="ZnF_C2HC"/>
    <property type="match status" value="1"/>
</dbReference>
<dbReference type="SUPFAM" id="SSF57756">
    <property type="entry name" value="Retrovirus zinc finger-like domains"/>
    <property type="match status" value="1"/>
</dbReference>
<dbReference type="Proteomes" id="UP000824120">
    <property type="component" value="Chromosome 3"/>
</dbReference>
<dbReference type="OrthoDB" id="1626798at2759"/>
<feature type="region of interest" description="Disordered" evidence="2">
    <location>
        <begin position="1"/>
        <end position="25"/>
    </location>
</feature>
<dbReference type="Pfam" id="PF14223">
    <property type="entry name" value="Retrotran_gag_2"/>
    <property type="match status" value="1"/>
</dbReference>
<dbReference type="EMBL" id="JACXVP010000003">
    <property type="protein sequence ID" value="KAG5615695.1"/>
    <property type="molecule type" value="Genomic_DNA"/>
</dbReference>
<evidence type="ECO:0000259" key="3">
    <source>
        <dbReference type="PROSITE" id="PS50158"/>
    </source>
</evidence>
<dbReference type="InterPro" id="IPR001878">
    <property type="entry name" value="Znf_CCHC"/>
</dbReference>
<accession>A0A9J5ZUR5</accession>
<protein>
    <recommendedName>
        <fullName evidence="3">CCHC-type domain-containing protein</fullName>
    </recommendedName>
</protein>
<dbReference type="PANTHER" id="PTHR47481">
    <property type="match status" value="1"/>
</dbReference>
<comment type="caution">
    <text evidence="4">The sequence shown here is derived from an EMBL/GenBank/DDBJ whole genome shotgun (WGS) entry which is preliminary data.</text>
</comment>
<keyword evidence="1" id="KW-0862">Zinc</keyword>
<keyword evidence="1" id="KW-0479">Metal-binding</keyword>
<dbReference type="GO" id="GO:0003676">
    <property type="term" value="F:nucleic acid binding"/>
    <property type="evidence" value="ECO:0007669"/>
    <property type="project" value="InterPro"/>
</dbReference>
<keyword evidence="1" id="KW-0863">Zinc-finger</keyword>
<dbReference type="Pfam" id="PF00098">
    <property type="entry name" value="zf-CCHC"/>
    <property type="match status" value="1"/>
</dbReference>
<keyword evidence="5" id="KW-1185">Reference proteome</keyword>
<evidence type="ECO:0000313" key="5">
    <source>
        <dbReference type="Proteomes" id="UP000824120"/>
    </source>
</evidence>
<evidence type="ECO:0000256" key="2">
    <source>
        <dbReference type="SAM" id="MobiDB-lite"/>
    </source>
</evidence>
<dbReference type="Gene3D" id="4.10.60.10">
    <property type="entry name" value="Zinc finger, CCHC-type"/>
    <property type="match status" value="1"/>
</dbReference>
<gene>
    <name evidence="4" type="ORF">H5410_015519</name>
</gene>
<proteinExistence type="predicted"/>
<dbReference type="PANTHER" id="PTHR47481:SF33">
    <property type="entry name" value="RETROTRANSPOSON COPIA-LIKE N-TERMINAL DOMAIN-CONTAINING PROTEIN"/>
    <property type="match status" value="1"/>
</dbReference>
<reference evidence="4 5" key="1">
    <citation type="submission" date="2020-09" db="EMBL/GenBank/DDBJ databases">
        <title>De no assembly of potato wild relative species, Solanum commersonii.</title>
        <authorList>
            <person name="Cho K."/>
        </authorList>
    </citation>
    <scope>NUCLEOTIDE SEQUENCE [LARGE SCALE GENOMIC DNA]</scope>
    <source>
        <strain evidence="4">LZ3.2</strain>
        <tissue evidence="4">Leaf</tissue>
    </source>
</reference>
<sequence>MANSHSKNVRPPLPPPPSSPEATPTADTEILRVYRSIIPIHSVNAPPRKRGSILNAGEGTSVVQAKRPNVEVFGASAAESELWDIIGGSDTTPPTDVEAAKRLKTKAGKTMYALTVTIEDEFLQRIKNAKTPKEAWDTLAMIFTKKTDARLQRLENENVTISQYFSKVKSLSDEISKSDLENAIIETRMRRIIVHGLRPEYQGIITATWGRPKESTSKSQRQNKQTRGFNNWQMEKCYNCRKKGHYARDCWYKKAKGNIATSSQNQKDEEEVSDFETSYVVKETNQQEELVTCQSNKEEEITLATVNEKLVDY</sequence>
<name>A0A9J5ZUR5_SOLCO</name>
<evidence type="ECO:0000256" key="1">
    <source>
        <dbReference type="PROSITE-ProRule" id="PRU00047"/>
    </source>
</evidence>
<dbReference type="PROSITE" id="PS50158">
    <property type="entry name" value="ZF_CCHC"/>
    <property type="match status" value="1"/>
</dbReference>
<dbReference type="InterPro" id="IPR036875">
    <property type="entry name" value="Znf_CCHC_sf"/>
</dbReference>
<evidence type="ECO:0000313" key="4">
    <source>
        <dbReference type="EMBL" id="KAG5615695.1"/>
    </source>
</evidence>
<dbReference type="AlphaFoldDB" id="A0A9J5ZUR5"/>
<dbReference type="GO" id="GO:0008270">
    <property type="term" value="F:zinc ion binding"/>
    <property type="evidence" value="ECO:0007669"/>
    <property type="project" value="UniProtKB-KW"/>
</dbReference>
<organism evidence="4 5">
    <name type="scientific">Solanum commersonii</name>
    <name type="common">Commerson's wild potato</name>
    <name type="synonym">Commerson's nightshade</name>
    <dbReference type="NCBI Taxonomy" id="4109"/>
    <lineage>
        <taxon>Eukaryota</taxon>
        <taxon>Viridiplantae</taxon>
        <taxon>Streptophyta</taxon>
        <taxon>Embryophyta</taxon>
        <taxon>Tracheophyta</taxon>
        <taxon>Spermatophyta</taxon>
        <taxon>Magnoliopsida</taxon>
        <taxon>eudicotyledons</taxon>
        <taxon>Gunneridae</taxon>
        <taxon>Pentapetalae</taxon>
        <taxon>asterids</taxon>
        <taxon>lamiids</taxon>
        <taxon>Solanales</taxon>
        <taxon>Solanaceae</taxon>
        <taxon>Solanoideae</taxon>
        <taxon>Solaneae</taxon>
        <taxon>Solanum</taxon>
    </lineage>
</organism>